<dbReference type="Pfam" id="PF20684">
    <property type="entry name" value="Fung_rhodopsin"/>
    <property type="match status" value="1"/>
</dbReference>
<dbReference type="STRING" id="42673.A0A2K0UP17"/>
<keyword evidence="2 6" id="KW-0812">Transmembrane</keyword>
<keyword evidence="3 6" id="KW-1133">Transmembrane helix</keyword>
<evidence type="ECO:0000256" key="1">
    <source>
        <dbReference type="ARBA" id="ARBA00004141"/>
    </source>
</evidence>
<sequence>MQTVQPRGDGMATFVLTIIMLVVCLPTVAARFIIRLKADTLGIDDWLMGLGMVMTTAWSGVLVSYCFSGGGYDPTDPRLPDGIISQALKFYFICQSVYCPTTVPIKVSICAALLRIGGTVPVYRWSLIAIMVVAAVSGIGTMIGIVASCSPPSAFWDPSTGVCNAFVNTFAAYFISACSILTDFALAILPAFMLWKIQLRRSIKVSVAIILGFAAFASSATIVRLRYLLALLDSQNFLLGSGKIAVWTVIELGIGIFAGSLPALRPLLRFVPFLSRHQSEDASHKYKRSGSGNDVKLVTFGGGTYAEAVHNPRAKNVAGDGDSQELILDQQEGPRGIGIRKDVSVHVERRSSRDDDIERARYYGIASA</sequence>
<comment type="subcellular location">
    <subcellularLocation>
        <location evidence="1">Membrane</location>
        <topology evidence="1">Multi-pass membrane protein</topology>
    </subcellularLocation>
</comment>
<comment type="caution">
    <text evidence="8">The sequence shown here is derived from an EMBL/GenBank/DDBJ whole genome shotgun (WGS) entry which is preliminary data.</text>
</comment>
<feature type="transmembrane region" description="Helical" evidence="6">
    <location>
        <begin position="244"/>
        <end position="264"/>
    </location>
</feature>
<dbReference type="GO" id="GO:0016020">
    <property type="term" value="C:membrane"/>
    <property type="evidence" value="ECO:0007669"/>
    <property type="project" value="UniProtKB-SubCell"/>
</dbReference>
<organism evidence="8 9">
    <name type="scientific">Gibberella nygamai</name>
    <name type="common">Bean root rot disease fungus</name>
    <name type="synonym">Fusarium nygamai</name>
    <dbReference type="NCBI Taxonomy" id="42673"/>
    <lineage>
        <taxon>Eukaryota</taxon>
        <taxon>Fungi</taxon>
        <taxon>Dikarya</taxon>
        <taxon>Ascomycota</taxon>
        <taxon>Pezizomycotina</taxon>
        <taxon>Sordariomycetes</taxon>
        <taxon>Hypocreomycetidae</taxon>
        <taxon>Hypocreales</taxon>
        <taxon>Nectriaceae</taxon>
        <taxon>Fusarium</taxon>
        <taxon>Fusarium fujikuroi species complex</taxon>
    </lineage>
</organism>
<dbReference type="InterPro" id="IPR049326">
    <property type="entry name" value="Rhodopsin_dom_fungi"/>
</dbReference>
<feature type="transmembrane region" description="Helical" evidence="6">
    <location>
        <begin position="12"/>
        <end position="34"/>
    </location>
</feature>
<feature type="domain" description="Rhodopsin" evidence="7">
    <location>
        <begin position="30"/>
        <end position="269"/>
    </location>
</feature>
<dbReference type="PANTHER" id="PTHR33048">
    <property type="entry name" value="PTH11-LIKE INTEGRAL MEMBRANE PROTEIN (AFU_ORTHOLOGUE AFUA_5G11245)"/>
    <property type="match status" value="1"/>
</dbReference>
<feature type="transmembrane region" description="Helical" evidence="6">
    <location>
        <begin position="170"/>
        <end position="195"/>
    </location>
</feature>
<evidence type="ECO:0000256" key="2">
    <source>
        <dbReference type="ARBA" id="ARBA00022692"/>
    </source>
</evidence>
<proteinExistence type="inferred from homology"/>
<evidence type="ECO:0000259" key="7">
    <source>
        <dbReference type="Pfam" id="PF20684"/>
    </source>
</evidence>
<dbReference type="EMBL" id="MTQA01000423">
    <property type="protein sequence ID" value="PNP59533.1"/>
    <property type="molecule type" value="Genomic_DNA"/>
</dbReference>
<dbReference type="InterPro" id="IPR052337">
    <property type="entry name" value="SAT4-like"/>
</dbReference>
<evidence type="ECO:0000256" key="3">
    <source>
        <dbReference type="ARBA" id="ARBA00022989"/>
    </source>
</evidence>
<evidence type="ECO:0000256" key="4">
    <source>
        <dbReference type="ARBA" id="ARBA00023136"/>
    </source>
</evidence>
<evidence type="ECO:0000313" key="9">
    <source>
        <dbReference type="Proteomes" id="UP000236664"/>
    </source>
</evidence>
<protein>
    <recommendedName>
        <fullName evidence="7">Rhodopsin domain-containing protein</fullName>
    </recommendedName>
</protein>
<dbReference type="PANTHER" id="PTHR33048:SF21">
    <property type="entry name" value="INTEGRAL MEMBRANE PROTEIN"/>
    <property type="match status" value="1"/>
</dbReference>
<feature type="transmembrane region" description="Helical" evidence="6">
    <location>
        <begin position="126"/>
        <end position="150"/>
    </location>
</feature>
<dbReference type="AlphaFoldDB" id="A0A2K0UP17"/>
<gene>
    <name evidence="8" type="ORF">FNYG_14926</name>
</gene>
<dbReference type="OrthoDB" id="3923077at2759"/>
<evidence type="ECO:0000256" key="6">
    <source>
        <dbReference type="SAM" id="Phobius"/>
    </source>
</evidence>
<feature type="transmembrane region" description="Helical" evidence="6">
    <location>
        <begin position="46"/>
        <end position="70"/>
    </location>
</feature>
<keyword evidence="4 6" id="KW-0472">Membrane</keyword>
<feature type="transmembrane region" description="Helical" evidence="6">
    <location>
        <begin position="207"/>
        <end position="232"/>
    </location>
</feature>
<accession>A0A2K0UP17</accession>
<name>A0A2K0UP17_GIBNY</name>
<evidence type="ECO:0000313" key="8">
    <source>
        <dbReference type="EMBL" id="PNP59533.1"/>
    </source>
</evidence>
<evidence type="ECO:0000256" key="5">
    <source>
        <dbReference type="ARBA" id="ARBA00038359"/>
    </source>
</evidence>
<keyword evidence="9" id="KW-1185">Reference proteome</keyword>
<reference evidence="8 9" key="1">
    <citation type="submission" date="2017-06" db="EMBL/GenBank/DDBJ databases">
        <title>Genome of Fusarium nygamai isolate CS10214.</title>
        <authorList>
            <person name="Gardiner D.M."/>
            <person name="Obanor F."/>
            <person name="Kazan K."/>
        </authorList>
    </citation>
    <scope>NUCLEOTIDE SEQUENCE [LARGE SCALE GENOMIC DNA]</scope>
    <source>
        <strain evidence="8 9">CS10214</strain>
    </source>
</reference>
<dbReference type="Proteomes" id="UP000236664">
    <property type="component" value="Unassembled WGS sequence"/>
</dbReference>
<comment type="similarity">
    <text evidence="5">Belongs to the SAT4 family.</text>
</comment>